<dbReference type="Gene3D" id="3.30.70.1280">
    <property type="entry name" value="SP0830-like domains"/>
    <property type="match status" value="1"/>
</dbReference>
<dbReference type="Proteomes" id="UP001501295">
    <property type="component" value="Unassembled WGS sequence"/>
</dbReference>
<evidence type="ECO:0000256" key="1">
    <source>
        <dbReference type="SAM" id="MobiDB-lite"/>
    </source>
</evidence>
<dbReference type="EMBL" id="BAABLM010000002">
    <property type="protein sequence ID" value="GAA4669511.1"/>
    <property type="molecule type" value="Genomic_DNA"/>
</dbReference>
<gene>
    <name evidence="2" type="ORF">GCM10025780_10930</name>
</gene>
<evidence type="ECO:0000313" key="3">
    <source>
        <dbReference type="Proteomes" id="UP001501295"/>
    </source>
</evidence>
<name>A0ABP8VSN5_9MICO</name>
<accession>A0ABP8VSN5</accession>
<dbReference type="InterPro" id="IPR012545">
    <property type="entry name" value="DUF1697"/>
</dbReference>
<dbReference type="RefSeq" id="WP_345374146.1">
    <property type="nucleotide sequence ID" value="NZ_BAABLM010000002.1"/>
</dbReference>
<protein>
    <submittedName>
        <fullName evidence="2">DUF1697 domain-containing protein</fullName>
    </submittedName>
</protein>
<reference evidence="3" key="1">
    <citation type="journal article" date="2019" name="Int. J. Syst. Evol. Microbiol.">
        <title>The Global Catalogue of Microorganisms (GCM) 10K type strain sequencing project: providing services to taxonomists for standard genome sequencing and annotation.</title>
        <authorList>
            <consortium name="The Broad Institute Genomics Platform"/>
            <consortium name="The Broad Institute Genome Sequencing Center for Infectious Disease"/>
            <person name="Wu L."/>
            <person name="Ma J."/>
        </authorList>
    </citation>
    <scope>NUCLEOTIDE SEQUENCE [LARGE SCALE GENOMIC DNA]</scope>
    <source>
        <strain evidence="3">JCM 18956</strain>
    </source>
</reference>
<feature type="compositionally biased region" description="Low complexity" evidence="1">
    <location>
        <begin position="15"/>
        <end position="31"/>
    </location>
</feature>
<organism evidence="2 3">
    <name type="scientific">Frondihabitans cladoniiphilus</name>
    <dbReference type="NCBI Taxonomy" id="715785"/>
    <lineage>
        <taxon>Bacteria</taxon>
        <taxon>Bacillati</taxon>
        <taxon>Actinomycetota</taxon>
        <taxon>Actinomycetes</taxon>
        <taxon>Micrococcales</taxon>
        <taxon>Microbacteriaceae</taxon>
        <taxon>Frondihabitans</taxon>
    </lineage>
</organism>
<dbReference type="PANTHER" id="PTHR36439:SF1">
    <property type="entry name" value="DUF1697 DOMAIN-CONTAINING PROTEIN"/>
    <property type="match status" value="1"/>
</dbReference>
<evidence type="ECO:0000313" key="2">
    <source>
        <dbReference type="EMBL" id="GAA4669511.1"/>
    </source>
</evidence>
<dbReference type="PIRSF" id="PIRSF008502">
    <property type="entry name" value="UCP008502"/>
    <property type="match status" value="1"/>
</dbReference>
<dbReference type="PANTHER" id="PTHR36439">
    <property type="entry name" value="BLL4334 PROTEIN"/>
    <property type="match status" value="1"/>
</dbReference>
<comment type="caution">
    <text evidence="2">The sequence shown here is derived from an EMBL/GenBank/DDBJ whole genome shotgun (WGS) entry which is preliminary data.</text>
</comment>
<sequence length="210" mass="21256">MTGLRSSPGVERDGASSVTPSAGSGGSAVPVGSGGSSRWVALLRGINVGTAKRVPMAELRAVVEASGASLVRTVLNSGNVVFDRSTELSAADLRAAVLAATGVDAEVVVLSAERFAALADANPLRIDDREPNRLGVAFAAAPLDVEAGSAAAPPAADLLPEELVVTPEAVYQWLPNGVLASPVPPAFWKALGATVTARNDATVQKIQALL</sequence>
<keyword evidence="3" id="KW-1185">Reference proteome</keyword>
<feature type="region of interest" description="Disordered" evidence="1">
    <location>
        <begin position="1"/>
        <end position="34"/>
    </location>
</feature>
<dbReference type="SUPFAM" id="SSF160379">
    <property type="entry name" value="SP0830-like"/>
    <property type="match status" value="1"/>
</dbReference>
<proteinExistence type="predicted"/>
<dbReference type="Pfam" id="PF08002">
    <property type="entry name" value="DUF1697"/>
    <property type="match status" value="1"/>
</dbReference>